<keyword evidence="2" id="KW-1185">Reference proteome</keyword>
<reference evidence="1" key="1">
    <citation type="submission" date="2023-11" db="EMBL/GenBank/DDBJ databases">
        <authorList>
            <person name="Poullet M."/>
        </authorList>
    </citation>
    <scope>NUCLEOTIDE SEQUENCE</scope>
    <source>
        <strain evidence="1">E1834</strain>
    </source>
</reference>
<evidence type="ECO:0000313" key="2">
    <source>
        <dbReference type="Proteomes" id="UP001497535"/>
    </source>
</evidence>
<protein>
    <submittedName>
        <fullName evidence="1">Uncharacterized protein</fullName>
    </submittedName>
</protein>
<proteinExistence type="predicted"/>
<name>A0ACB0ZW07_MELEN</name>
<accession>A0ACB0ZW07</accession>
<dbReference type="EMBL" id="CAVMJV010000050">
    <property type="protein sequence ID" value="CAK5083322.1"/>
    <property type="molecule type" value="Genomic_DNA"/>
</dbReference>
<comment type="caution">
    <text evidence="1">The sequence shown here is derived from an EMBL/GenBank/DDBJ whole genome shotgun (WGS) entry which is preliminary data.</text>
</comment>
<organism evidence="1 2">
    <name type="scientific">Meloidogyne enterolobii</name>
    <name type="common">Root-knot nematode worm</name>
    <name type="synonym">Meloidogyne mayaguensis</name>
    <dbReference type="NCBI Taxonomy" id="390850"/>
    <lineage>
        <taxon>Eukaryota</taxon>
        <taxon>Metazoa</taxon>
        <taxon>Ecdysozoa</taxon>
        <taxon>Nematoda</taxon>
        <taxon>Chromadorea</taxon>
        <taxon>Rhabditida</taxon>
        <taxon>Tylenchina</taxon>
        <taxon>Tylenchomorpha</taxon>
        <taxon>Tylenchoidea</taxon>
        <taxon>Meloidogynidae</taxon>
        <taxon>Meloidogyninae</taxon>
        <taxon>Meloidogyne</taxon>
    </lineage>
</organism>
<dbReference type="Proteomes" id="UP001497535">
    <property type="component" value="Unassembled WGS sequence"/>
</dbReference>
<evidence type="ECO:0000313" key="1">
    <source>
        <dbReference type="EMBL" id="CAK5083322.1"/>
    </source>
</evidence>
<gene>
    <name evidence="1" type="ORF">MENTE1834_LOCUS30652</name>
</gene>
<sequence>MFEQKNMKEARSGKIKIVDSSPECFKAMLEYFYSGEIDKSIFLLSRT</sequence>